<dbReference type="EMBL" id="BMAW01012737">
    <property type="protein sequence ID" value="GFT30220.1"/>
    <property type="molecule type" value="Genomic_DNA"/>
</dbReference>
<organism evidence="1 2">
    <name type="scientific">Nephila pilipes</name>
    <name type="common">Giant wood spider</name>
    <name type="synonym">Nephila maculata</name>
    <dbReference type="NCBI Taxonomy" id="299642"/>
    <lineage>
        <taxon>Eukaryota</taxon>
        <taxon>Metazoa</taxon>
        <taxon>Ecdysozoa</taxon>
        <taxon>Arthropoda</taxon>
        <taxon>Chelicerata</taxon>
        <taxon>Arachnida</taxon>
        <taxon>Araneae</taxon>
        <taxon>Araneomorphae</taxon>
        <taxon>Entelegynae</taxon>
        <taxon>Araneoidea</taxon>
        <taxon>Nephilidae</taxon>
        <taxon>Nephila</taxon>
    </lineage>
</organism>
<reference evidence="1" key="1">
    <citation type="submission" date="2020-08" db="EMBL/GenBank/DDBJ databases">
        <title>Multicomponent nature underlies the extraordinary mechanical properties of spider dragline silk.</title>
        <authorList>
            <person name="Kono N."/>
            <person name="Nakamura H."/>
            <person name="Mori M."/>
            <person name="Yoshida Y."/>
            <person name="Ohtoshi R."/>
            <person name="Malay A.D."/>
            <person name="Moran D.A.P."/>
            <person name="Tomita M."/>
            <person name="Numata K."/>
            <person name="Arakawa K."/>
        </authorList>
    </citation>
    <scope>NUCLEOTIDE SEQUENCE</scope>
</reference>
<gene>
    <name evidence="1" type="ORF">NPIL_551911</name>
</gene>
<dbReference type="Proteomes" id="UP000887013">
    <property type="component" value="Unassembled WGS sequence"/>
</dbReference>
<dbReference type="OrthoDB" id="6425144at2759"/>
<comment type="caution">
    <text evidence="1">The sequence shown here is derived from an EMBL/GenBank/DDBJ whole genome shotgun (WGS) entry which is preliminary data.</text>
</comment>
<accession>A0A8X6TL46</accession>
<evidence type="ECO:0000313" key="2">
    <source>
        <dbReference type="Proteomes" id="UP000887013"/>
    </source>
</evidence>
<protein>
    <submittedName>
        <fullName evidence="1">Uncharacterized protein</fullName>
    </submittedName>
</protein>
<evidence type="ECO:0000313" key="1">
    <source>
        <dbReference type="EMBL" id="GFT30220.1"/>
    </source>
</evidence>
<keyword evidence="2" id="KW-1185">Reference proteome</keyword>
<sequence length="230" mass="26247">MEVLEKHEDTCGGKEKNTLLQSARFQVKCASHRCKRAWQCATLWDSRCYGFQDLNPRLLSRLPMVKAITGVVQKNASETELQSDDHSEFSFYLLLPSRRKDRGSPICSHPVPEIIPYLYVRPVVIPLPTLEIFPPSQHSEQSNEKFHCPSPLVTNEARFPPPVVGALQTRRGQLSDKSSIRRSRPPPPLLVLVTDEVPTLFRTRIFCDVLFGFLIRLDGEFFAVLIDWFG</sequence>
<name>A0A8X6TL46_NEPPI</name>
<dbReference type="AlphaFoldDB" id="A0A8X6TL46"/>
<proteinExistence type="predicted"/>